<sequence length="178" mass="20721">MAALRFVRGRVSPRGDDDPEQTASEEGPVVFWEVRAAERGRAWLVMLLLLLFGWVMAGPMTSIPTGPLRPFYAGRRVLACPGWSDPWCGKRRGGPQKQNQKKGRVYYVEVEKQKGGRRKEAAKFQRIPDLAKAWRRQSKRDRQRTKQAEQQEEELRIPRRPEKPKRYNNRITGNHIEQ</sequence>
<reference evidence="3 4" key="1">
    <citation type="journal article" date="2018" name="Mycol. Prog.">
        <title>Coniella lustricola, a new species from submerged detritus.</title>
        <authorList>
            <person name="Raudabaugh D.B."/>
            <person name="Iturriaga T."/>
            <person name="Carver A."/>
            <person name="Mondo S."/>
            <person name="Pangilinan J."/>
            <person name="Lipzen A."/>
            <person name="He G."/>
            <person name="Amirebrahimi M."/>
            <person name="Grigoriev I.V."/>
            <person name="Miller A.N."/>
        </authorList>
    </citation>
    <scope>NUCLEOTIDE SEQUENCE [LARGE SCALE GENOMIC DNA]</scope>
    <source>
        <strain evidence="3 4">B22-T-1</strain>
    </source>
</reference>
<feature type="compositionally biased region" description="Basic and acidic residues" evidence="1">
    <location>
        <begin position="144"/>
        <end position="165"/>
    </location>
</feature>
<gene>
    <name evidence="3" type="ORF">BD289DRAFT_443996</name>
</gene>
<evidence type="ECO:0000256" key="1">
    <source>
        <dbReference type="SAM" id="MobiDB-lite"/>
    </source>
</evidence>
<name>A0A2T2ZWG9_9PEZI</name>
<accession>A0A2T2ZWG9</accession>
<feature type="region of interest" description="Disordered" evidence="1">
    <location>
        <begin position="132"/>
        <end position="178"/>
    </location>
</feature>
<keyword evidence="2" id="KW-1133">Transmembrane helix</keyword>
<feature type="compositionally biased region" description="Basic residues" evidence="1">
    <location>
        <begin position="133"/>
        <end position="143"/>
    </location>
</feature>
<feature type="transmembrane region" description="Helical" evidence="2">
    <location>
        <begin position="42"/>
        <end position="60"/>
    </location>
</feature>
<dbReference type="Proteomes" id="UP000241462">
    <property type="component" value="Unassembled WGS sequence"/>
</dbReference>
<evidence type="ECO:0000313" key="4">
    <source>
        <dbReference type="Proteomes" id="UP000241462"/>
    </source>
</evidence>
<keyword evidence="2" id="KW-0472">Membrane</keyword>
<protein>
    <submittedName>
        <fullName evidence="3">Uncharacterized protein</fullName>
    </submittedName>
</protein>
<dbReference type="AlphaFoldDB" id="A0A2T2ZWG9"/>
<dbReference type="EMBL" id="KZ678609">
    <property type="protein sequence ID" value="PSR78393.1"/>
    <property type="molecule type" value="Genomic_DNA"/>
</dbReference>
<proteinExistence type="predicted"/>
<keyword evidence="4" id="KW-1185">Reference proteome</keyword>
<evidence type="ECO:0000256" key="2">
    <source>
        <dbReference type="SAM" id="Phobius"/>
    </source>
</evidence>
<keyword evidence="2" id="KW-0812">Transmembrane</keyword>
<evidence type="ECO:0000313" key="3">
    <source>
        <dbReference type="EMBL" id="PSR78393.1"/>
    </source>
</evidence>
<dbReference type="InParanoid" id="A0A2T2ZWG9"/>
<organism evidence="3 4">
    <name type="scientific">Coniella lustricola</name>
    <dbReference type="NCBI Taxonomy" id="2025994"/>
    <lineage>
        <taxon>Eukaryota</taxon>
        <taxon>Fungi</taxon>
        <taxon>Dikarya</taxon>
        <taxon>Ascomycota</taxon>
        <taxon>Pezizomycotina</taxon>
        <taxon>Sordariomycetes</taxon>
        <taxon>Sordariomycetidae</taxon>
        <taxon>Diaporthales</taxon>
        <taxon>Schizoparmaceae</taxon>
        <taxon>Coniella</taxon>
    </lineage>
</organism>